<organism evidence="1 4">
    <name type="scientific">Bordetella genomosp. 1</name>
    <dbReference type="NCBI Taxonomy" id="1395607"/>
    <lineage>
        <taxon>Bacteria</taxon>
        <taxon>Pseudomonadati</taxon>
        <taxon>Pseudomonadota</taxon>
        <taxon>Betaproteobacteria</taxon>
        <taxon>Burkholderiales</taxon>
        <taxon>Alcaligenaceae</taxon>
        <taxon>Bordetella</taxon>
    </lineage>
</organism>
<evidence type="ECO:0008006" key="5">
    <source>
        <dbReference type="Google" id="ProtNLM"/>
    </source>
</evidence>
<dbReference type="SUPFAM" id="SSF56112">
    <property type="entry name" value="Protein kinase-like (PK-like)"/>
    <property type="match status" value="1"/>
</dbReference>
<protein>
    <recommendedName>
        <fullName evidence="5">Serine/threonine protein kinase</fullName>
    </recommendedName>
</protein>
<reference evidence="1 4" key="1">
    <citation type="submission" date="2017-05" db="EMBL/GenBank/DDBJ databases">
        <title>Complete and WGS of Bordetella genogroups.</title>
        <authorList>
            <person name="Spilker T."/>
            <person name="LiPuma J."/>
        </authorList>
    </citation>
    <scope>NUCLEOTIDE SEQUENCE [LARGE SCALE GENOMIC DNA]</scope>
    <source>
        <strain evidence="1 4">AU17610</strain>
    </source>
</reference>
<keyword evidence="3" id="KW-1185">Reference proteome</keyword>
<evidence type="ECO:0000313" key="4">
    <source>
        <dbReference type="Proteomes" id="UP000217005"/>
    </source>
</evidence>
<sequence length="277" mass="31007">MTQTPLHQNAPAGLRAWLESADAARVKSVKEVTIDGVPCVVKRRRPSVMRGVSYALRYVRAFLLGLVCKLLLGEFPRPGVLLRNGLAHEAVRLRRLLQTGCRVPEVWWQEPNLLVLEHVGRALPELLRPADTAERLRLTRMLAADLAAFHVRGLWHGGAQVRNVTVRDGLLWRIDFEENIGNALSLPLTQAYDLFQTLSSLTALGRIPDADRPVMGKLVLDTYFDVNPDPAVRASFERLARLLCGAARVLRPIAGWIKGSDVRAFFRVADTLRSFLR</sequence>
<dbReference type="AlphaFoldDB" id="A0A261S659"/>
<dbReference type="Proteomes" id="UP000216354">
    <property type="component" value="Unassembled WGS sequence"/>
</dbReference>
<dbReference type="RefSeq" id="WP_094827835.1">
    <property type="nucleotide sequence ID" value="NZ_NEVL01000004.1"/>
</dbReference>
<reference evidence="2 3" key="2">
    <citation type="submission" date="2017-05" db="EMBL/GenBank/DDBJ databases">
        <title>Complete and WGS of Bordetella genogroups.</title>
        <authorList>
            <person name="Spilker T."/>
            <person name="Lipuma J."/>
        </authorList>
    </citation>
    <scope>NUCLEOTIDE SEQUENCE [LARGE SCALE GENOMIC DNA]</scope>
    <source>
        <strain evidence="2 3">AU9795</strain>
    </source>
</reference>
<dbReference type="EMBL" id="NEVL01000004">
    <property type="protein sequence ID" value="OZI32839.1"/>
    <property type="molecule type" value="Genomic_DNA"/>
</dbReference>
<dbReference type="InterPro" id="IPR011009">
    <property type="entry name" value="Kinase-like_dom_sf"/>
</dbReference>
<evidence type="ECO:0000313" key="2">
    <source>
        <dbReference type="EMBL" id="OZI65810.1"/>
    </source>
</evidence>
<comment type="caution">
    <text evidence="1">The sequence shown here is derived from an EMBL/GenBank/DDBJ whole genome shotgun (WGS) entry which is preliminary data.</text>
</comment>
<evidence type="ECO:0000313" key="3">
    <source>
        <dbReference type="Proteomes" id="UP000216354"/>
    </source>
</evidence>
<dbReference type="OrthoDB" id="5781459at2"/>
<accession>A0A261S659</accession>
<dbReference type="Proteomes" id="UP000217005">
    <property type="component" value="Unassembled WGS sequence"/>
</dbReference>
<gene>
    <name evidence="2" type="ORF">CAL27_12450</name>
    <name evidence="1" type="ORF">CEG14_18300</name>
</gene>
<dbReference type="EMBL" id="NEVR01000002">
    <property type="protein sequence ID" value="OZI65810.1"/>
    <property type="molecule type" value="Genomic_DNA"/>
</dbReference>
<proteinExistence type="predicted"/>
<evidence type="ECO:0000313" key="1">
    <source>
        <dbReference type="EMBL" id="OZI32839.1"/>
    </source>
</evidence>
<name>A0A261S659_9BORD</name>